<keyword evidence="2" id="KW-0812">Transmembrane</keyword>
<evidence type="ECO:0000256" key="3">
    <source>
        <dbReference type="ARBA" id="ARBA00022989"/>
    </source>
</evidence>
<keyword evidence="5" id="KW-0472">Membrane</keyword>
<evidence type="ECO:0000313" key="8">
    <source>
        <dbReference type="EMBL" id="EHB03938.1"/>
    </source>
</evidence>
<accession>G5B3S7</accession>
<keyword evidence="3" id="KW-1133">Transmembrane helix</keyword>
<dbReference type="PANTHER" id="PTHR48001">
    <property type="entry name" value="OLFACTORY RECEPTOR"/>
    <property type="match status" value="1"/>
</dbReference>
<gene>
    <name evidence="8" type="ORF">GW7_12828</name>
</gene>
<evidence type="ECO:0000313" key="9">
    <source>
        <dbReference type="Proteomes" id="UP000006813"/>
    </source>
</evidence>
<evidence type="ECO:0000256" key="5">
    <source>
        <dbReference type="ARBA" id="ARBA00023136"/>
    </source>
</evidence>
<organism evidence="8 9">
    <name type="scientific">Heterocephalus glaber</name>
    <name type="common">Naked mole rat</name>
    <dbReference type="NCBI Taxonomy" id="10181"/>
    <lineage>
        <taxon>Eukaryota</taxon>
        <taxon>Metazoa</taxon>
        <taxon>Chordata</taxon>
        <taxon>Craniata</taxon>
        <taxon>Vertebrata</taxon>
        <taxon>Euteleostomi</taxon>
        <taxon>Mammalia</taxon>
        <taxon>Eutheria</taxon>
        <taxon>Euarchontoglires</taxon>
        <taxon>Glires</taxon>
        <taxon>Rodentia</taxon>
        <taxon>Hystricomorpha</taxon>
        <taxon>Bathyergidae</taxon>
        <taxon>Heterocephalus</taxon>
    </lineage>
</organism>
<comment type="subcellular location">
    <subcellularLocation>
        <location evidence="1">Membrane</location>
        <topology evidence="1">Multi-pass membrane protein</topology>
    </subcellularLocation>
</comment>
<keyword evidence="6 8" id="KW-0675">Receptor</keyword>
<dbReference type="Pfam" id="PF00001">
    <property type="entry name" value="7tm_1"/>
    <property type="match status" value="1"/>
</dbReference>
<dbReference type="EMBL" id="JH168358">
    <property type="protein sequence ID" value="EHB03938.1"/>
    <property type="molecule type" value="Genomic_DNA"/>
</dbReference>
<sequence length="124" mass="14114">FCFLRLSEDPVLQPVLLELFLSMYLATGPRNLLIILAVSSDSHLHTPMYLFLSNLSLANMCFNSITIPKMIVDILTHSRVISYVGCLTQIPRFIVFRCMDDMLLTVMVYDHFVAIGHPYITKSS</sequence>
<keyword evidence="4" id="KW-0297">G-protein coupled receptor</keyword>
<name>G5B3S7_HETGA</name>
<evidence type="ECO:0000256" key="2">
    <source>
        <dbReference type="ARBA" id="ARBA00022692"/>
    </source>
</evidence>
<dbReference type="Gene3D" id="1.20.1070.10">
    <property type="entry name" value="Rhodopsin 7-helix transmembrane proteins"/>
    <property type="match status" value="1"/>
</dbReference>
<dbReference type="STRING" id="10181.G5B3S7"/>
<dbReference type="GO" id="GO:0016020">
    <property type="term" value="C:membrane"/>
    <property type="evidence" value="ECO:0007669"/>
    <property type="project" value="UniProtKB-SubCell"/>
</dbReference>
<dbReference type="SUPFAM" id="SSF81321">
    <property type="entry name" value="Family A G protein-coupled receptor-like"/>
    <property type="match status" value="1"/>
</dbReference>
<evidence type="ECO:0000256" key="4">
    <source>
        <dbReference type="ARBA" id="ARBA00023040"/>
    </source>
</evidence>
<evidence type="ECO:0000256" key="6">
    <source>
        <dbReference type="ARBA" id="ARBA00023170"/>
    </source>
</evidence>
<dbReference type="AlphaFoldDB" id="G5B3S7"/>
<feature type="domain" description="G-protein coupled receptors family 1 profile" evidence="7">
    <location>
        <begin position="30"/>
        <end position="124"/>
    </location>
</feature>
<protein>
    <submittedName>
        <fullName evidence="8">Olfactory receptor 7E24</fullName>
    </submittedName>
</protein>
<evidence type="ECO:0000259" key="7">
    <source>
        <dbReference type="PROSITE" id="PS50262"/>
    </source>
</evidence>
<feature type="non-terminal residue" evidence="8">
    <location>
        <position position="1"/>
    </location>
</feature>
<dbReference type="InParanoid" id="G5B3S7"/>
<proteinExistence type="predicted"/>
<dbReference type="PROSITE" id="PS50262">
    <property type="entry name" value="G_PROTEIN_RECEP_F1_2"/>
    <property type="match status" value="1"/>
</dbReference>
<keyword evidence="4" id="KW-0807">Transducer</keyword>
<dbReference type="GO" id="GO:0004930">
    <property type="term" value="F:G protein-coupled receptor activity"/>
    <property type="evidence" value="ECO:0007669"/>
    <property type="project" value="UniProtKB-KW"/>
</dbReference>
<reference evidence="8 9" key="1">
    <citation type="journal article" date="2011" name="Nature">
        <title>Genome sequencing reveals insights into physiology and longevity of the naked mole rat.</title>
        <authorList>
            <person name="Kim E.B."/>
            <person name="Fang X."/>
            <person name="Fushan A.A."/>
            <person name="Huang Z."/>
            <person name="Lobanov A.V."/>
            <person name="Han L."/>
            <person name="Marino S.M."/>
            <person name="Sun X."/>
            <person name="Turanov A.A."/>
            <person name="Yang P."/>
            <person name="Yim S.H."/>
            <person name="Zhao X."/>
            <person name="Kasaikina M.V."/>
            <person name="Stoletzki N."/>
            <person name="Peng C."/>
            <person name="Polak P."/>
            <person name="Xiong Z."/>
            <person name="Kiezun A."/>
            <person name="Zhu Y."/>
            <person name="Chen Y."/>
            <person name="Kryukov G.V."/>
            <person name="Zhang Q."/>
            <person name="Peshkin L."/>
            <person name="Yang L."/>
            <person name="Bronson R.T."/>
            <person name="Buffenstein R."/>
            <person name="Wang B."/>
            <person name="Han C."/>
            <person name="Li Q."/>
            <person name="Chen L."/>
            <person name="Zhao W."/>
            <person name="Sunyaev S.R."/>
            <person name="Park T.J."/>
            <person name="Zhang G."/>
            <person name="Wang J."/>
            <person name="Gladyshev V.N."/>
        </authorList>
    </citation>
    <scope>NUCLEOTIDE SEQUENCE [LARGE SCALE GENOMIC DNA]</scope>
</reference>
<dbReference type="InterPro" id="IPR000276">
    <property type="entry name" value="GPCR_Rhodpsn"/>
</dbReference>
<dbReference type="Proteomes" id="UP000006813">
    <property type="component" value="Unassembled WGS sequence"/>
</dbReference>
<evidence type="ECO:0000256" key="1">
    <source>
        <dbReference type="ARBA" id="ARBA00004141"/>
    </source>
</evidence>
<dbReference type="InterPro" id="IPR017452">
    <property type="entry name" value="GPCR_Rhodpsn_7TM"/>
</dbReference>